<protein>
    <submittedName>
        <fullName evidence="1">Uncharacterized protein</fullName>
    </submittedName>
</protein>
<dbReference type="AlphaFoldDB" id="X1HL22"/>
<dbReference type="EMBL" id="BARU01007537">
    <property type="protein sequence ID" value="GAH45983.1"/>
    <property type="molecule type" value="Genomic_DNA"/>
</dbReference>
<sequence>MPIKPENRLLYPGGSPTSPEWKALRARILEREGNACKTYKAPNYQWVCRGQGRCADSYMLDQG</sequence>
<reference evidence="1" key="1">
    <citation type="journal article" date="2014" name="Front. Microbiol.">
        <title>High frequency of phylogenetically diverse reductive dehalogenase-homologous genes in deep subseafloor sedimentary metagenomes.</title>
        <authorList>
            <person name="Kawai M."/>
            <person name="Futagami T."/>
            <person name="Toyoda A."/>
            <person name="Takaki Y."/>
            <person name="Nishi S."/>
            <person name="Hori S."/>
            <person name="Arai W."/>
            <person name="Tsubouchi T."/>
            <person name="Morono Y."/>
            <person name="Uchiyama I."/>
            <person name="Ito T."/>
            <person name="Fujiyama A."/>
            <person name="Inagaki F."/>
            <person name="Takami H."/>
        </authorList>
    </citation>
    <scope>NUCLEOTIDE SEQUENCE</scope>
    <source>
        <strain evidence="1">Expedition CK06-06</strain>
    </source>
</reference>
<accession>X1HL22</accession>
<proteinExistence type="predicted"/>
<feature type="non-terminal residue" evidence="1">
    <location>
        <position position="63"/>
    </location>
</feature>
<gene>
    <name evidence="1" type="ORF">S03H2_14836</name>
</gene>
<comment type="caution">
    <text evidence="1">The sequence shown here is derived from an EMBL/GenBank/DDBJ whole genome shotgun (WGS) entry which is preliminary data.</text>
</comment>
<name>X1HL22_9ZZZZ</name>
<evidence type="ECO:0000313" key="1">
    <source>
        <dbReference type="EMBL" id="GAH45983.1"/>
    </source>
</evidence>
<organism evidence="1">
    <name type="scientific">marine sediment metagenome</name>
    <dbReference type="NCBI Taxonomy" id="412755"/>
    <lineage>
        <taxon>unclassified sequences</taxon>
        <taxon>metagenomes</taxon>
        <taxon>ecological metagenomes</taxon>
    </lineage>
</organism>